<feature type="compositionally biased region" description="Polar residues" evidence="1">
    <location>
        <begin position="15"/>
        <end position="28"/>
    </location>
</feature>
<evidence type="ECO:0000313" key="2">
    <source>
        <dbReference type="EMBL" id="MBW4560343.1"/>
    </source>
</evidence>
<gene>
    <name evidence="2" type="ORF">KME32_04140</name>
</gene>
<dbReference type="AlphaFoldDB" id="A0A951UEL9"/>
<evidence type="ECO:0000313" key="3">
    <source>
        <dbReference type="Proteomes" id="UP000715781"/>
    </source>
</evidence>
<dbReference type="EMBL" id="JAHHHN010000002">
    <property type="protein sequence ID" value="MBW4560343.1"/>
    <property type="molecule type" value="Genomic_DNA"/>
</dbReference>
<proteinExistence type="predicted"/>
<protein>
    <submittedName>
        <fullName evidence="2">Uncharacterized protein</fullName>
    </submittedName>
</protein>
<comment type="caution">
    <text evidence="2">The sequence shown here is derived from an EMBL/GenBank/DDBJ whole genome shotgun (WGS) entry which is preliminary data.</text>
</comment>
<dbReference type="Proteomes" id="UP000715781">
    <property type="component" value="Unassembled WGS sequence"/>
</dbReference>
<sequence length="62" mass="6976">MHRASLRTKLVKTCTPHSRVQPSPQTQRSALATQALFCQSGIKWTGEKQGAGFEERQRTYAD</sequence>
<accession>A0A951UEL9</accession>
<reference evidence="2" key="1">
    <citation type="submission" date="2021-05" db="EMBL/GenBank/DDBJ databases">
        <authorList>
            <person name="Pietrasiak N."/>
            <person name="Ward R."/>
            <person name="Stajich J.E."/>
            <person name="Kurbessoian T."/>
        </authorList>
    </citation>
    <scope>NUCLEOTIDE SEQUENCE</scope>
    <source>
        <strain evidence="2">JT2-VF2</strain>
    </source>
</reference>
<organism evidence="2 3">
    <name type="scientific">Mojavia pulchra JT2-VF2</name>
    <dbReference type="NCBI Taxonomy" id="287848"/>
    <lineage>
        <taxon>Bacteria</taxon>
        <taxon>Bacillati</taxon>
        <taxon>Cyanobacteriota</taxon>
        <taxon>Cyanophyceae</taxon>
        <taxon>Nostocales</taxon>
        <taxon>Nostocaceae</taxon>
    </lineage>
</organism>
<feature type="compositionally biased region" description="Basic residues" evidence="1">
    <location>
        <begin position="1"/>
        <end position="10"/>
    </location>
</feature>
<reference evidence="2" key="2">
    <citation type="journal article" date="2022" name="Microbiol. Resour. Announc.">
        <title>Metagenome Sequencing to Explore Phylogenomics of Terrestrial Cyanobacteria.</title>
        <authorList>
            <person name="Ward R.D."/>
            <person name="Stajich J.E."/>
            <person name="Johansen J.R."/>
            <person name="Huntemann M."/>
            <person name="Clum A."/>
            <person name="Foster B."/>
            <person name="Foster B."/>
            <person name="Roux S."/>
            <person name="Palaniappan K."/>
            <person name="Varghese N."/>
            <person name="Mukherjee S."/>
            <person name="Reddy T.B.K."/>
            <person name="Daum C."/>
            <person name="Copeland A."/>
            <person name="Chen I.A."/>
            <person name="Ivanova N.N."/>
            <person name="Kyrpides N.C."/>
            <person name="Shapiro N."/>
            <person name="Eloe-Fadrosh E.A."/>
            <person name="Pietrasiak N."/>
        </authorList>
    </citation>
    <scope>NUCLEOTIDE SEQUENCE</scope>
    <source>
        <strain evidence="2">JT2-VF2</strain>
    </source>
</reference>
<evidence type="ECO:0000256" key="1">
    <source>
        <dbReference type="SAM" id="MobiDB-lite"/>
    </source>
</evidence>
<name>A0A951UEL9_9NOST</name>
<feature type="region of interest" description="Disordered" evidence="1">
    <location>
        <begin position="1"/>
        <end position="28"/>
    </location>
</feature>